<dbReference type="EC" id="2.7.11.1" evidence="1"/>
<dbReference type="PANTHER" id="PTHR47634:SF9">
    <property type="entry name" value="PROTEIN KINASE DOMAIN-CONTAINING PROTEIN-RELATED"/>
    <property type="match status" value="1"/>
</dbReference>
<dbReference type="InterPro" id="IPR051334">
    <property type="entry name" value="SRPK"/>
</dbReference>
<evidence type="ECO:0000256" key="4">
    <source>
        <dbReference type="ARBA" id="ARBA00022741"/>
    </source>
</evidence>
<evidence type="ECO:0000313" key="12">
    <source>
        <dbReference type="Proteomes" id="UP000234585"/>
    </source>
</evidence>
<evidence type="ECO:0000256" key="6">
    <source>
        <dbReference type="ARBA" id="ARBA00022840"/>
    </source>
</evidence>
<proteinExistence type="predicted"/>
<keyword evidence="6 9" id="KW-0067">ATP-binding</keyword>
<dbReference type="OrthoDB" id="5979581at2759"/>
<keyword evidence="2" id="KW-0723">Serine/threonine-protein kinase</keyword>
<sequence length="430" mass="47574">MVRYNSKMSSVDKTPPFLYQPIEGVERLERYQPGGYYPALIGDIFKDRYQIVHKLGHGTYSTVWLARDEQQTAYVAVKIGTGDSPSSEADVLCAITDSLEADCSGKAMVPLIHDRFEIQSPNGSHRCYVTPPAQSSVAAASFSSFFNLDTARALASELVLAVAYIHARGFVHGDVHLGNALIRLPSSLNKLTVEQLYGAFGEPCTERIERLDGNPLPPGVPAYGTVPVWLGKKANEIALDEAHLLLSDFGEAFSPSDPRQARTGDQCCSPLPLLPPEAYFEPDRAISFPADIWTLACAIWSIFSSRPLFDATLATHDDISSQQVDVLGPLPPEWWDGWEARQEYFDDTGRPIKGRFVVPSLEDCFEREIQESRQKNGVGQFGNEETAALLRMLRLMLAFKPEERATAANILDSKWMTTWGLPAFEKAGKV</sequence>
<evidence type="ECO:0000256" key="8">
    <source>
        <dbReference type="ARBA" id="ARBA00048679"/>
    </source>
</evidence>
<dbReference type="GeneID" id="36518554"/>
<dbReference type="Proteomes" id="UP000234585">
    <property type="component" value="Unassembled WGS sequence"/>
</dbReference>
<dbReference type="AlphaFoldDB" id="A0A2I2FK13"/>
<evidence type="ECO:0000259" key="10">
    <source>
        <dbReference type="PROSITE" id="PS50011"/>
    </source>
</evidence>
<gene>
    <name evidence="11" type="ORF">BDW47DRAFT_100281</name>
</gene>
<feature type="binding site" evidence="9">
    <location>
        <position position="78"/>
    </location>
    <ligand>
        <name>ATP</name>
        <dbReference type="ChEBI" id="CHEBI:30616"/>
    </ligand>
</feature>
<dbReference type="SUPFAM" id="SSF56112">
    <property type="entry name" value="Protein kinase-like (PK-like)"/>
    <property type="match status" value="1"/>
</dbReference>
<dbReference type="Gene3D" id="1.10.510.10">
    <property type="entry name" value="Transferase(Phosphotransferase) domain 1"/>
    <property type="match status" value="1"/>
</dbReference>
<protein>
    <recommendedName>
        <fullName evidence="1">non-specific serine/threonine protein kinase</fullName>
        <ecNumber evidence="1">2.7.11.1</ecNumber>
    </recommendedName>
</protein>
<dbReference type="PROSITE" id="PS50011">
    <property type="entry name" value="PROTEIN_KINASE_DOM"/>
    <property type="match status" value="1"/>
</dbReference>
<dbReference type="InterPro" id="IPR017441">
    <property type="entry name" value="Protein_kinase_ATP_BS"/>
</dbReference>
<accession>A0A2I2FK13</accession>
<dbReference type="GO" id="GO:0050684">
    <property type="term" value="P:regulation of mRNA processing"/>
    <property type="evidence" value="ECO:0007669"/>
    <property type="project" value="TreeGrafter"/>
</dbReference>
<dbReference type="SMART" id="SM00220">
    <property type="entry name" value="S_TKc"/>
    <property type="match status" value="1"/>
</dbReference>
<dbReference type="EMBL" id="KZ559122">
    <property type="protein sequence ID" value="PLB40978.1"/>
    <property type="molecule type" value="Genomic_DNA"/>
</dbReference>
<keyword evidence="4 9" id="KW-0547">Nucleotide-binding</keyword>
<dbReference type="PANTHER" id="PTHR47634">
    <property type="entry name" value="PROTEIN KINASE DOMAIN-CONTAINING PROTEIN-RELATED"/>
    <property type="match status" value="1"/>
</dbReference>
<comment type="catalytic activity">
    <reaction evidence="8">
        <text>L-seryl-[protein] + ATP = O-phospho-L-seryl-[protein] + ADP + H(+)</text>
        <dbReference type="Rhea" id="RHEA:17989"/>
        <dbReference type="Rhea" id="RHEA-COMP:9863"/>
        <dbReference type="Rhea" id="RHEA-COMP:11604"/>
        <dbReference type="ChEBI" id="CHEBI:15378"/>
        <dbReference type="ChEBI" id="CHEBI:29999"/>
        <dbReference type="ChEBI" id="CHEBI:30616"/>
        <dbReference type="ChEBI" id="CHEBI:83421"/>
        <dbReference type="ChEBI" id="CHEBI:456216"/>
        <dbReference type="EC" id="2.7.11.1"/>
    </reaction>
</comment>
<evidence type="ECO:0000256" key="7">
    <source>
        <dbReference type="ARBA" id="ARBA00047899"/>
    </source>
</evidence>
<evidence type="ECO:0000256" key="2">
    <source>
        <dbReference type="ARBA" id="ARBA00022527"/>
    </source>
</evidence>
<dbReference type="Gene3D" id="3.30.200.20">
    <property type="entry name" value="Phosphorylase Kinase, domain 1"/>
    <property type="match status" value="1"/>
</dbReference>
<organism evidence="11 12">
    <name type="scientific">Aspergillus candidus</name>
    <dbReference type="NCBI Taxonomy" id="41067"/>
    <lineage>
        <taxon>Eukaryota</taxon>
        <taxon>Fungi</taxon>
        <taxon>Dikarya</taxon>
        <taxon>Ascomycota</taxon>
        <taxon>Pezizomycotina</taxon>
        <taxon>Eurotiomycetes</taxon>
        <taxon>Eurotiomycetidae</taxon>
        <taxon>Eurotiales</taxon>
        <taxon>Aspergillaceae</taxon>
        <taxon>Aspergillus</taxon>
        <taxon>Aspergillus subgen. Circumdati</taxon>
    </lineage>
</organism>
<evidence type="ECO:0000256" key="3">
    <source>
        <dbReference type="ARBA" id="ARBA00022679"/>
    </source>
</evidence>
<keyword evidence="5 11" id="KW-0418">Kinase</keyword>
<dbReference type="STRING" id="41067.A0A2I2FK13"/>
<keyword evidence="12" id="KW-1185">Reference proteome</keyword>
<dbReference type="GO" id="GO:0005524">
    <property type="term" value="F:ATP binding"/>
    <property type="evidence" value="ECO:0007669"/>
    <property type="project" value="UniProtKB-UniRule"/>
</dbReference>
<dbReference type="InterPro" id="IPR000719">
    <property type="entry name" value="Prot_kinase_dom"/>
</dbReference>
<dbReference type="Pfam" id="PF00069">
    <property type="entry name" value="Pkinase"/>
    <property type="match status" value="1"/>
</dbReference>
<evidence type="ECO:0000313" key="11">
    <source>
        <dbReference type="EMBL" id="PLB40978.1"/>
    </source>
</evidence>
<dbReference type="RefSeq" id="XP_024674990.1">
    <property type="nucleotide sequence ID" value="XM_024811394.1"/>
</dbReference>
<dbReference type="PROSITE" id="PS00107">
    <property type="entry name" value="PROTEIN_KINASE_ATP"/>
    <property type="match status" value="1"/>
</dbReference>
<evidence type="ECO:0000256" key="1">
    <source>
        <dbReference type="ARBA" id="ARBA00012513"/>
    </source>
</evidence>
<feature type="domain" description="Protein kinase" evidence="10">
    <location>
        <begin position="49"/>
        <end position="416"/>
    </location>
</feature>
<evidence type="ECO:0000256" key="5">
    <source>
        <dbReference type="ARBA" id="ARBA00022777"/>
    </source>
</evidence>
<dbReference type="GO" id="GO:0000245">
    <property type="term" value="P:spliceosomal complex assembly"/>
    <property type="evidence" value="ECO:0007669"/>
    <property type="project" value="TreeGrafter"/>
</dbReference>
<comment type="catalytic activity">
    <reaction evidence="7">
        <text>L-threonyl-[protein] + ATP = O-phospho-L-threonyl-[protein] + ADP + H(+)</text>
        <dbReference type="Rhea" id="RHEA:46608"/>
        <dbReference type="Rhea" id="RHEA-COMP:11060"/>
        <dbReference type="Rhea" id="RHEA-COMP:11605"/>
        <dbReference type="ChEBI" id="CHEBI:15378"/>
        <dbReference type="ChEBI" id="CHEBI:30013"/>
        <dbReference type="ChEBI" id="CHEBI:30616"/>
        <dbReference type="ChEBI" id="CHEBI:61977"/>
        <dbReference type="ChEBI" id="CHEBI:456216"/>
        <dbReference type="EC" id="2.7.11.1"/>
    </reaction>
</comment>
<reference evidence="11 12" key="1">
    <citation type="submission" date="2017-12" db="EMBL/GenBank/DDBJ databases">
        <authorList>
            <consortium name="DOE Joint Genome Institute"/>
            <person name="Haridas S."/>
            <person name="Kjaerbolling I."/>
            <person name="Vesth T.C."/>
            <person name="Frisvad J.C."/>
            <person name="Nybo J.L."/>
            <person name="Theobald S."/>
            <person name="Kuo A."/>
            <person name="Bowyer P."/>
            <person name="Matsuda Y."/>
            <person name="Mondo S."/>
            <person name="Lyhne E.K."/>
            <person name="Kogle M.E."/>
            <person name="Clum A."/>
            <person name="Lipzen A."/>
            <person name="Salamov A."/>
            <person name="Ngan C.Y."/>
            <person name="Daum C."/>
            <person name="Chiniquy J."/>
            <person name="Barry K."/>
            <person name="LaButti K."/>
            <person name="Simmons B.A."/>
            <person name="Magnuson J.K."/>
            <person name="Mortensen U.H."/>
            <person name="Larsen T.O."/>
            <person name="Grigoriev I.V."/>
            <person name="Baker S.E."/>
            <person name="Andersen M.R."/>
            <person name="Nordberg H.P."/>
            <person name="Cantor M.N."/>
            <person name="Hua S.X."/>
        </authorList>
    </citation>
    <scope>NUCLEOTIDE SEQUENCE [LARGE SCALE GENOMIC DNA]</scope>
    <source>
        <strain evidence="11 12">CBS 102.13</strain>
    </source>
</reference>
<dbReference type="GO" id="GO:0004674">
    <property type="term" value="F:protein serine/threonine kinase activity"/>
    <property type="evidence" value="ECO:0007669"/>
    <property type="project" value="UniProtKB-KW"/>
</dbReference>
<name>A0A2I2FK13_ASPCN</name>
<evidence type="ECO:0000256" key="9">
    <source>
        <dbReference type="PROSITE-ProRule" id="PRU10141"/>
    </source>
</evidence>
<dbReference type="InterPro" id="IPR011009">
    <property type="entry name" value="Kinase-like_dom_sf"/>
</dbReference>
<keyword evidence="3" id="KW-0808">Transferase</keyword>